<keyword evidence="18" id="KW-1185">Reference proteome</keyword>
<dbReference type="KEGG" id="fbm:MQE35_10645"/>
<keyword evidence="10 15" id="KW-0274">FAD</keyword>
<dbReference type="NCBIfam" id="TIGR00083">
    <property type="entry name" value="ribF"/>
    <property type="match status" value="1"/>
</dbReference>
<keyword evidence="6 15" id="KW-0808">Transferase</keyword>
<keyword evidence="11 15" id="KW-0067">ATP-binding</keyword>
<dbReference type="Pfam" id="PF06574">
    <property type="entry name" value="FAD_syn"/>
    <property type="match status" value="1"/>
</dbReference>
<dbReference type="SUPFAM" id="SSF52374">
    <property type="entry name" value="Nucleotidylyl transferase"/>
    <property type="match status" value="1"/>
</dbReference>
<dbReference type="EC" id="2.7.1.26" evidence="15"/>
<comment type="pathway">
    <text evidence="2 15">Cofactor biosynthesis; FAD biosynthesis; FAD from FMN: step 1/1.</text>
</comment>
<dbReference type="InterPro" id="IPR023468">
    <property type="entry name" value="Riboflavin_kinase"/>
</dbReference>
<reference evidence="17" key="1">
    <citation type="submission" date="2022-03" db="EMBL/GenBank/DDBJ databases">
        <title>Description of Abyssus ytuae gen. nov., sp. nov., a novel member of the family Flavobacteriaceae isolated from the sediment of Mariana Trench.</title>
        <authorList>
            <person name="Zhang J."/>
            <person name="Xu X."/>
        </authorList>
    </citation>
    <scope>NUCLEOTIDE SEQUENCE</scope>
    <source>
        <strain evidence="17">MT3330</strain>
    </source>
</reference>
<gene>
    <name evidence="17" type="ORF">MQE35_10645</name>
</gene>
<dbReference type="Gene3D" id="2.40.30.30">
    <property type="entry name" value="Riboflavin kinase-like"/>
    <property type="match status" value="1"/>
</dbReference>
<dbReference type="NCBIfam" id="NF004160">
    <property type="entry name" value="PRK05627.1-3"/>
    <property type="match status" value="1"/>
</dbReference>
<dbReference type="FunFam" id="3.40.50.620:FF:000021">
    <property type="entry name" value="Riboflavin biosynthesis protein"/>
    <property type="match status" value="1"/>
</dbReference>
<dbReference type="PANTHER" id="PTHR22749:SF6">
    <property type="entry name" value="RIBOFLAVIN KINASE"/>
    <property type="match status" value="1"/>
</dbReference>
<comment type="function">
    <text evidence="1">Catalyzes the phosphorylation of riboflavin to FMN followed by the adenylation of FMN to FAD.</text>
</comment>
<evidence type="ECO:0000256" key="3">
    <source>
        <dbReference type="ARBA" id="ARBA00005201"/>
    </source>
</evidence>
<keyword evidence="5 15" id="KW-0288">FMN</keyword>
<dbReference type="InterPro" id="IPR015865">
    <property type="entry name" value="Riboflavin_kinase_bac/euk"/>
</dbReference>
<dbReference type="InterPro" id="IPR015864">
    <property type="entry name" value="FAD_synthase"/>
</dbReference>
<evidence type="ECO:0000256" key="15">
    <source>
        <dbReference type="PIRNR" id="PIRNR004491"/>
    </source>
</evidence>
<dbReference type="InterPro" id="IPR023465">
    <property type="entry name" value="Riboflavin_kinase_dom_sf"/>
</dbReference>
<dbReference type="EMBL" id="CP094358">
    <property type="protein sequence ID" value="UOB16194.1"/>
    <property type="molecule type" value="Genomic_DNA"/>
</dbReference>
<evidence type="ECO:0000256" key="4">
    <source>
        <dbReference type="ARBA" id="ARBA00022630"/>
    </source>
</evidence>
<proteinExistence type="inferred from homology"/>
<evidence type="ECO:0000256" key="8">
    <source>
        <dbReference type="ARBA" id="ARBA00022741"/>
    </source>
</evidence>
<dbReference type="SMART" id="SM00904">
    <property type="entry name" value="Flavokinase"/>
    <property type="match status" value="1"/>
</dbReference>
<dbReference type="InterPro" id="IPR014729">
    <property type="entry name" value="Rossmann-like_a/b/a_fold"/>
</dbReference>
<dbReference type="EC" id="2.7.7.2" evidence="15"/>
<evidence type="ECO:0000256" key="7">
    <source>
        <dbReference type="ARBA" id="ARBA00022695"/>
    </source>
</evidence>
<evidence type="ECO:0000259" key="16">
    <source>
        <dbReference type="SMART" id="SM00904"/>
    </source>
</evidence>
<evidence type="ECO:0000256" key="11">
    <source>
        <dbReference type="ARBA" id="ARBA00022840"/>
    </source>
</evidence>
<dbReference type="GO" id="GO:0005524">
    <property type="term" value="F:ATP binding"/>
    <property type="evidence" value="ECO:0007669"/>
    <property type="project" value="UniProtKB-UniRule"/>
</dbReference>
<dbReference type="InterPro" id="IPR002606">
    <property type="entry name" value="Riboflavin_kinase_bac"/>
</dbReference>
<evidence type="ECO:0000256" key="9">
    <source>
        <dbReference type="ARBA" id="ARBA00022777"/>
    </source>
</evidence>
<name>A0A9E7D205_9FLAO</name>
<dbReference type="Proteomes" id="UP000831290">
    <property type="component" value="Chromosome"/>
</dbReference>
<dbReference type="NCBIfam" id="NF004162">
    <property type="entry name" value="PRK05627.1-5"/>
    <property type="match status" value="1"/>
</dbReference>
<organism evidence="17 18">
    <name type="scientific">Abyssalbus ytuae</name>
    <dbReference type="NCBI Taxonomy" id="2926907"/>
    <lineage>
        <taxon>Bacteria</taxon>
        <taxon>Pseudomonadati</taxon>
        <taxon>Bacteroidota</taxon>
        <taxon>Flavobacteriia</taxon>
        <taxon>Flavobacteriales</taxon>
        <taxon>Flavobacteriaceae</taxon>
        <taxon>Abyssalbus</taxon>
    </lineage>
</organism>
<evidence type="ECO:0000256" key="10">
    <source>
        <dbReference type="ARBA" id="ARBA00022827"/>
    </source>
</evidence>
<evidence type="ECO:0000256" key="1">
    <source>
        <dbReference type="ARBA" id="ARBA00002121"/>
    </source>
</evidence>
<comment type="similarity">
    <text evidence="15">Belongs to the ribF family.</text>
</comment>
<feature type="domain" description="Riboflavin kinase" evidence="16">
    <location>
        <begin position="182"/>
        <end position="307"/>
    </location>
</feature>
<dbReference type="RefSeq" id="WP_255841360.1">
    <property type="nucleotide sequence ID" value="NZ_CP094358.1"/>
</dbReference>
<dbReference type="GO" id="GO:0006747">
    <property type="term" value="P:FAD biosynthetic process"/>
    <property type="evidence" value="ECO:0007669"/>
    <property type="project" value="UniProtKB-UniRule"/>
</dbReference>
<comment type="pathway">
    <text evidence="3 15">Cofactor biosynthesis; FMN biosynthesis; FMN from riboflavin (ATP route): step 1/1.</text>
</comment>
<dbReference type="GO" id="GO:0008531">
    <property type="term" value="F:riboflavin kinase activity"/>
    <property type="evidence" value="ECO:0007669"/>
    <property type="project" value="UniProtKB-UniRule"/>
</dbReference>
<evidence type="ECO:0000256" key="2">
    <source>
        <dbReference type="ARBA" id="ARBA00004726"/>
    </source>
</evidence>
<dbReference type="PIRSF" id="PIRSF004491">
    <property type="entry name" value="FAD_Synth"/>
    <property type="match status" value="1"/>
</dbReference>
<dbReference type="SUPFAM" id="SSF82114">
    <property type="entry name" value="Riboflavin kinase-like"/>
    <property type="match status" value="1"/>
</dbReference>
<evidence type="ECO:0000256" key="13">
    <source>
        <dbReference type="ARBA" id="ARBA00047880"/>
    </source>
</evidence>
<dbReference type="AlphaFoldDB" id="A0A9E7D205"/>
<keyword evidence="12" id="KW-0511">Multifunctional enzyme</keyword>
<dbReference type="PANTHER" id="PTHR22749">
    <property type="entry name" value="RIBOFLAVIN KINASE/FMN ADENYLYLTRANSFERASE"/>
    <property type="match status" value="1"/>
</dbReference>
<dbReference type="GO" id="GO:0003919">
    <property type="term" value="F:FMN adenylyltransferase activity"/>
    <property type="evidence" value="ECO:0007669"/>
    <property type="project" value="UniProtKB-UniRule"/>
</dbReference>
<accession>A0A9E7D205</accession>
<evidence type="ECO:0000313" key="17">
    <source>
        <dbReference type="EMBL" id="UOB16194.1"/>
    </source>
</evidence>
<protein>
    <recommendedName>
        <fullName evidence="15">Riboflavin biosynthesis protein</fullName>
    </recommendedName>
    <domain>
        <recommendedName>
            <fullName evidence="15">Riboflavin kinase</fullName>
            <ecNumber evidence="15">2.7.1.26</ecNumber>
        </recommendedName>
        <alternativeName>
            <fullName evidence="15">Flavokinase</fullName>
        </alternativeName>
    </domain>
    <domain>
        <recommendedName>
            <fullName evidence="15">FMN adenylyltransferase</fullName>
            <ecNumber evidence="15">2.7.7.2</ecNumber>
        </recommendedName>
        <alternativeName>
            <fullName evidence="15">FAD pyrophosphorylase</fullName>
        </alternativeName>
        <alternativeName>
            <fullName evidence="15">FAD synthase</fullName>
        </alternativeName>
    </domain>
</protein>
<sequence length="312" mass="35648">MIIKRNLDELDSSGLSVITIGTFDGVHLGHKKIIEKLVSTAKANGFNSTILTFFPHPRMVLQQDDSLKLINTIDEKTEILEKLGLDQLIIQPFTKEFSRLSAMEYVRNILVNKLNAKKIIIGYDHRFGRNRTATIKELKEYAASFNFEVEEISAEEINEVSVSSTKIRKALEEGDIEKANLYLGYEFMLTGNITKGKGLGRQIEFPTANLNIQENYKLIPKHGVYIVKSNINKKTVYGMMNIGINPTVGGTTKSIEIHFFDFDQDLYGKTIQVNMMKRLRDEKRFESVEALKQQLYKDKANALNFIEKYHAQ</sequence>
<dbReference type="Pfam" id="PF01687">
    <property type="entry name" value="Flavokinase"/>
    <property type="match status" value="1"/>
</dbReference>
<dbReference type="Gene3D" id="3.40.50.620">
    <property type="entry name" value="HUPs"/>
    <property type="match status" value="1"/>
</dbReference>
<evidence type="ECO:0000313" key="18">
    <source>
        <dbReference type="Proteomes" id="UP000831290"/>
    </source>
</evidence>
<dbReference type="CDD" id="cd02064">
    <property type="entry name" value="FAD_synthetase_N"/>
    <property type="match status" value="1"/>
</dbReference>
<evidence type="ECO:0000256" key="12">
    <source>
        <dbReference type="ARBA" id="ARBA00023268"/>
    </source>
</evidence>
<dbReference type="GO" id="GO:0009398">
    <property type="term" value="P:FMN biosynthetic process"/>
    <property type="evidence" value="ECO:0007669"/>
    <property type="project" value="UniProtKB-UniRule"/>
</dbReference>
<keyword evidence="9 15" id="KW-0418">Kinase</keyword>
<evidence type="ECO:0000256" key="14">
    <source>
        <dbReference type="ARBA" id="ARBA00049494"/>
    </source>
</evidence>
<evidence type="ECO:0000256" key="5">
    <source>
        <dbReference type="ARBA" id="ARBA00022643"/>
    </source>
</evidence>
<dbReference type="GO" id="GO:0009231">
    <property type="term" value="P:riboflavin biosynthetic process"/>
    <property type="evidence" value="ECO:0007669"/>
    <property type="project" value="InterPro"/>
</dbReference>
<comment type="catalytic activity">
    <reaction evidence="13 15">
        <text>riboflavin + ATP = FMN + ADP + H(+)</text>
        <dbReference type="Rhea" id="RHEA:14357"/>
        <dbReference type="ChEBI" id="CHEBI:15378"/>
        <dbReference type="ChEBI" id="CHEBI:30616"/>
        <dbReference type="ChEBI" id="CHEBI:57986"/>
        <dbReference type="ChEBI" id="CHEBI:58210"/>
        <dbReference type="ChEBI" id="CHEBI:456216"/>
        <dbReference type="EC" id="2.7.1.26"/>
    </reaction>
</comment>
<keyword evidence="7 15" id="KW-0548">Nucleotidyltransferase</keyword>
<keyword evidence="4 15" id="KW-0285">Flavoprotein</keyword>
<keyword evidence="8 15" id="KW-0547">Nucleotide-binding</keyword>
<evidence type="ECO:0000256" key="6">
    <source>
        <dbReference type="ARBA" id="ARBA00022679"/>
    </source>
</evidence>
<comment type="catalytic activity">
    <reaction evidence="14 15">
        <text>FMN + ATP + H(+) = FAD + diphosphate</text>
        <dbReference type="Rhea" id="RHEA:17237"/>
        <dbReference type="ChEBI" id="CHEBI:15378"/>
        <dbReference type="ChEBI" id="CHEBI:30616"/>
        <dbReference type="ChEBI" id="CHEBI:33019"/>
        <dbReference type="ChEBI" id="CHEBI:57692"/>
        <dbReference type="ChEBI" id="CHEBI:58210"/>
        <dbReference type="EC" id="2.7.7.2"/>
    </reaction>
</comment>